<comment type="caution">
    <text evidence="5">The sequence shown here is derived from an EMBL/GenBank/DDBJ whole genome shotgun (WGS) entry which is preliminary data.</text>
</comment>
<dbReference type="AlphaFoldDB" id="A0AAV8XW55"/>
<keyword evidence="2" id="KW-0812">Transmembrane</keyword>
<dbReference type="Gene3D" id="1.20.1250.20">
    <property type="entry name" value="MFS general substrate transporter like domains"/>
    <property type="match status" value="1"/>
</dbReference>
<evidence type="ECO:0000256" key="3">
    <source>
        <dbReference type="SAM" id="SignalP"/>
    </source>
</evidence>
<feature type="transmembrane region" description="Helical" evidence="2">
    <location>
        <begin position="33"/>
        <end position="55"/>
    </location>
</feature>
<name>A0AAV8XW55_9CUCU</name>
<reference evidence="5" key="1">
    <citation type="journal article" date="2023" name="Insect Mol. Biol.">
        <title>Genome sequencing provides insights into the evolution of gene families encoding plant cell wall-degrading enzymes in longhorned beetles.</title>
        <authorList>
            <person name="Shin N.R."/>
            <person name="Okamura Y."/>
            <person name="Kirsch R."/>
            <person name="Pauchet Y."/>
        </authorList>
    </citation>
    <scope>NUCLEOTIDE SEQUENCE</scope>
    <source>
        <strain evidence="5">RBIC_L_NR</strain>
    </source>
</reference>
<dbReference type="SUPFAM" id="SSF103473">
    <property type="entry name" value="MFS general substrate transporter"/>
    <property type="match status" value="1"/>
</dbReference>
<keyword evidence="3" id="KW-0732">Signal</keyword>
<dbReference type="InterPro" id="IPR036259">
    <property type="entry name" value="MFS_trans_sf"/>
</dbReference>
<evidence type="ECO:0000256" key="1">
    <source>
        <dbReference type="ARBA" id="ARBA00004141"/>
    </source>
</evidence>
<comment type="subcellular location">
    <subcellularLocation>
        <location evidence="1">Membrane</location>
        <topology evidence="1">Multi-pass membrane protein</topology>
    </subcellularLocation>
</comment>
<evidence type="ECO:0000259" key="4">
    <source>
        <dbReference type="PROSITE" id="PS50850"/>
    </source>
</evidence>
<evidence type="ECO:0000313" key="5">
    <source>
        <dbReference type="EMBL" id="KAJ8942924.1"/>
    </source>
</evidence>
<feature type="chain" id="PRO_5043821372" description="Major facilitator superfamily (MFS) profile domain-containing protein" evidence="3">
    <location>
        <begin position="24"/>
        <end position="61"/>
    </location>
</feature>
<dbReference type="EMBL" id="JANEYF010002731">
    <property type="protein sequence ID" value="KAJ8942924.1"/>
    <property type="molecule type" value="Genomic_DNA"/>
</dbReference>
<dbReference type="GO" id="GO:0022857">
    <property type="term" value="F:transmembrane transporter activity"/>
    <property type="evidence" value="ECO:0007669"/>
    <property type="project" value="InterPro"/>
</dbReference>
<keyword evidence="2" id="KW-0472">Membrane</keyword>
<feature type="domain" description="Major facilitator superfamily (MFS) profile" evidence="4">
    <location>
        <begin position="1"/>
        <end position="61"/>
    </location>
</feature>
<gene>
    <name evidence="5" type="ORF">NQ314_009899</name>
</gene>
<feature type="signal peptide" evidence="3">
    <location>
        <begin position="1"/>
        <end position="23"/>
    </location>
</feature>
<keyword evidence="2" id="KW-1133">Transmembrane helix</keyword>
<organism evidence="5 6">
    <name type="scientific">Rhamnusium bicolor</name>
    <dbReference type="NCBI Taxonomy" id="1586634"/>
    <lineage>
        <taxon>Eukaryota</taxon>
        <taxon>Metazoa</taxon>
        <taxon>Ecdysozoa</taxon>
        <taxon>Arthropoda</taxon>
        <taxon>Hexapoda</taxon>
        <taxon>Insecta</taxon>
        <taxon>Pterygota</taxon>
        <taxon>Neoptera</taxon>
        <taxon>Endopterygota</taxon>
        <taxon>Coleoptera</taxon>
        <taxon>Polyphaga</taxon>
        <taxon>Cucujiformia</taxon>
        <taxon>Chrysomeloidea</taxon>
        <taxon>Cerambycidae</taxon>
        <taxon>Lepturinae</taxon>
        <taxon>Rhagiini</taxon>
        <taxon>Rhamnusium</taxon>
    </lineage>
</organism>
<dbReference type="Proteomes" id="UP001162156">
    <property type="component" value="Unassembled WGS sequence"/>
</dbReference>
<protein>
    <recommendedName>
        <fullName evidence="4">Major facilitator superfamily (MFS) profile domain-containing protein</fullName>
    </recommendedName>
</protein>
<dbReference type="PROSITE" id="PS50850">
    <property type="entry name" value="MFS"/>
    <property type="match status" value="1"/>
</dbReference>
<dbReference type="InterPro" id="IPR020846">
    <property type="entry name" value="MFS_dom"/>
</dbReference>
<evidence type="ECO:0000313" key="6">
    <source>
        <dbReference type="Proteomes" id="UP001162156"/>
    </source>
</evidence>
<sequence>MPSYGRKIIFIICILLMSISGAAQVLSPEYVTFIVLVFVNALGTAGVYPLAFIIGKNRPKS</sequence>
<dbReference type="GO" id="GO:0016020">
    <property type="term" value="C:membrane"/>
    <property type="evidence" value="ECO:0007669"/>
    <property type="project" value="UniProtKB-SubCell"/>
</dbReference>
<accession>A0AAV8XW55</accession>
<proteinExistence type="predicted"/>
<keyword evidence="6" id="KW-1185">Reference proteome</keyword>
<evidence type="ECO:0000256" key="2">
    <source>
        <dbReference type="SAM" id="Phobius"/>
    </source>
</evidence>